<name>F4A3F6_MAHA5</name>
<keyword evidence="2" id="KW-0418">Kinase</keyword>
<organism evidence="2 3">
    <name type="scientific">Mahella australiensis (strain DSM 15567 / CIP 107919 / 50-1 BON)</name>
    <dbReference type="NCBI Taxonomy" id="697281"/>
    <lineage>
        <taxon>Bacteria</taxon>
        <taxon>Bacillati</taxon>
        <taxon>Bacillota</taxon>
        <taxon>Clostridia</taxon>
        <taxon>Thermoanaerobacterales</taxon>
        <taxon>Thermoanaerobacterales Family IV. Incertae Sedis</taxon>
        <taxon>Mahella</taxon>
    </lineage>
</organism>
<dbReference type="Proteomes" id="UP000008457">
    <property type="component" value="Chromosome"/>
</dbReference>
<keyword evidence="1" id="KW-0812">Transmembrane</keyword>
<gene>
    <name evidence="2" type="ordered locus">Mahau_2240</name>
</gene>
<evidence type="ECO:0000313" key="2">
    <source>
        <dbReference type="EMBL" id="AEE97411.1"/>
    </source>
</evidence>
<dbReference type="EMBL" id="CP002360">
    <property type="protein sequence ID" value="AEE97411.1"/>
    <property type="molecule type" value="Genomic_DNA"/>
</dbReference>
<dbReference type="GO" id="GO:0016301">
    <property type="term" value="F:kinase activity"/>
    <property type="evidence" value="ECO:0007669"/>
    <property type="project" value="UniProtKB-KW"/>
</dbReference>
<proteinExistence type="predicted"/>
<keyword evidence="2" id="KW-0808">Transferase</keyword>
<evidence type="ECO:0000313" key="3">
    <source>
        <dbReference type="Proteomes" id="UP000008457"/>
    </source>
</evidence>
<accession>F4A3F6</accession>
<keyword evidence="3" id="KW-1185">Reference proteome</keyword>
<reference evidence="3" key="1">
    <citation type="submission" date="2010-11" db="EMBL/GenBank/DDBJ databases">
        <title>The complete genome of Mahella australiensis DSM 15567.</title>
        <authorList>
            <consortium name="US DOE Joint Genome Institute (JGI-PGF)"/>
            <person name="Lucas S."/>
            <person name="Copeland A."/>
            <person name="Lapidus A."/>
            <person name="Bruce D."/>
            <person name="Goodwin L."/>
            <person name="Pitluck S."/>
            <person name="Kyrpides N."/>
            <person name="Mavromatis K."/>
            <person name="Pagani I."/>
            <person name="Ivanova N."/>
            <person name="Teshima H."/>
            <person name="Brettin T."/>
            <person name="Detter J.C."/>
            <person name="Han C."/>
            <person name="Tapia R."/>
            <person name="Land M."/>
            <person name="Hauser L."/>
            <person name="Markowitz V."/>
            <person name="Cheng J.-F."/>
            <person name="Hugenholtz P."/>
            <person name="Woyke T."/>
            <person name="Wu D."/>
            <person name="Spring S."/>
            <person name="Pukall R."/>
            <person name="Steenblock K."/>
            <person name="Schneider S."/>
            <person name="Klenk H.-P."/>
            <person name="Eisen J.A."/>
        </authorList>
    </citation>
    <scope>NUCLEOTIDE SEQUENCE [LARGE SCALE GENOMIC DNA]</scope>
    <source>
        <strain evidence="3">DSM 15567 / CIP 107919 / 50-1 BON</strain>
    </source>
</reference>
<dbReference type="HOGENOM" id="CLU_3100524_0_0_9"/>
<keyword evidence="1" id="KW-1133">Transmembrane helix</keyword>
<dbReference type="AlphaFoldDB" id="F4A3F6"/>
<feature type="transmembrane region" description="Helical" evidence="1">
    <location>
        <begin position="29"/>
        <end position="48"/>
    </location>
</feature>
<evidence type="ECO:0000256" key="1">
    <source>
        <dbReference type="SAM" id="Phobius"/>
    </source>
</evidence>
<feature type="transmembrane region" description="Helical" evidence="1">
    <location>
        <begin position="6"/>
        <end position="22"/>
    </location>
</feature>
<sequence>MDSWIILTKFILIAYAAMRFFSNAVKSSSMAVLFMFLYISINMLYYTGGLI</sequence>
<reference evidence="2 3" key="2">
    <citation type="journal article" date="2011" name="Stand. Genomic Sci.">
        <title>Complete genome sequence of Mahella australiensis type strain (50-1 BON).</title>
        <authorList>
            <person name="Sikorski J."/>
            <person name="Teshima H."/>
            <person name="Nolan M."/>
            <person name="Lucas S."/>
            <person name="Hammon N."/>
            <person name="Deshpande S."/>
            <person name="Cheng J.F."/>
            <person name="Pitluck S."/>
            <person name="Liolios K."/>
            <person name="Pagani I."/>
            <person name="Ivanova N."/>
            <person name="Huntemann M."/>
            <person name="Mavromatis K."/>
            <person name="Ovchinikova G."/>
            <person name="Pati A."/>
            <person name="Tapia R."/>
            <person name="Han C."/>
            <person name="Goodwin L."/>
            <person name="Chen A."/>
            <person name="Palaniappan K."/>
            <person name="Land M."/>
            <person name="Hauser L."/>
            <person name="Ngatchou-Djao O.D."/>
            <person name="Rohde M."/>
            <person name="Pukall R."/>
            <person name="Spring S."/>
            <person name="Abt B."/>
            <person name="Goker M."/>
            <person name="Detter J.C."/>
            <person name="Woyke T."/>
            <person name="Bristow J."/>
            <person name="Markowitz V."/>
            <person name="Hugenholtz P."/>
            <person name="Eisen J.A."/>
            <person name="Kyrpides N.C."/>
            <person name="Klenk H.P."/>
            <person name="Lapidus A."/>
        </authorList>
    </citation>
    <scope>NUCLEOTIDE SEQUENCE [LARGE SCALE GENOMIC DNA]</scope>
    <source>
        <strain evidence="3">DSM 15567 / CIP 107919 / 50-1 BON</strain>
    </source>
</reference>
<protein>
    <submittedName>
        <fullName evidence="2">Two-component sensor histidine kinase</fullName>
    </submittedName>
</protein>
<keyword evidence="1" id="KW-0472">Membrane</keyword>
<dbReference type="STRING" id="697281.Mahau_2240"/>
<dbReference type="KEGG" id="mas:Mahau_2240"/>